<dbReference type="Proteomes" id="UP000007799">
    <property type="component" value="Unassembled WGS sequence"/>
</dbReference>
<evidence type="ECO:0000313" key="7">
    <source>
        <dbReference type="Proteomes" id="UP000007799"/>
    </source>
</evidence>
<feature type="compositionally biased region" description="Acidic residues" evidence="4">
    <location>
        <begin position="288"/>
        <end position="300"/>
    </location>
</feature>
<feature type="compositionally biased region" description="Basic residues" evidence="4">
    <location>
        <begin position="80"/>
        <end position="97"/>
    </location>
</feature>
<feature type="compositionally biased region" description="Basic residues" evidence="4">
    <location>
        <begin position="110"/>
        <end position="125"/>
    </location>
</feature>
<dbReference type="Gene3D" id="1.25.40.180">
    <property type="match status" value="1"/>
</dbReference>
<dbReference type="OMA" id="FMVDILN"/>
<evidence type="ECO:0000256" key="3">
    <source>
        <dbReference type="ARBA" id="ARBA00023242"/>
    </source>
</evidence>
<keyword evidence="3" id="KW-0539">Nucleus</keyword>
<evidence type="ECO:0000256" key="2">
    <source>
        <dbReference type="ARBA" id="ARBA00006856"/>
    </source>
</evidence>
<dbReference type="EMBL" id="GL832989">
    <property type="protein sequence ID" value="EGD79903.1"/>
    <property type="molecule type" value="Genomic_DNA"/>
</dbReference>
<dbReference type="AlphaFoldDB" id="F2UQJ8"/>
<dbReference type="PANTHER" id="PTHR18034">
    <property type="entry name" value="CELL CYCLE CONTROL PROTEIN CWF22-RELATED"/>
    <property type="match status" value="1"/>
</dbReference>
<feature type="region of interest" description="Disordered" evidence="4">
    <location>
        <begin position="24"/>
        <end position="339"/>
    </location>
</feature>
<evidence type="ECO:0000256" key="4">
    <source>
        <dbReference type="SAM" id="MobiDB-lite"/>
    </source>
</evidence>
<dbReference type="GO" id="GO:0042274">
    <property type="term" value="P:ribosomal small subunit biogenesis"/>
    <property type="evidence" value="ECO:0007669"/>
    <property type="project" value="TreeGrafter"/>
</dbReference>
<comment type="subcellular location">
    <subcellularLocation>
        <location evidence="1">Nucleus</location>
        <location evidence="1">Nucleolus</location>
    </subcellularLocation>
</comment>
<feature type="compositionally biased region" description="Polar residues" evidence="4">
    <location>
        <begin position="469"/>
        <end position="479"/>
    </location>
</feature>
<dbReference type="PROSITE" id="PS51366">
    <property type="entry name" value="MI"/>
    <property type="match status" value="1"/>
</dbReference>
<dbReference type="Pfam" id="PF02854">
    <property type="entry name" value="MIF4G"/>
    <property type="match status" value="1"/>
</dbReference>
<reference evidence="6" key="1">
    <citation type="submission" date="2009-08" db="EMBL/GenBank/DDBJ databases">
        <title>Annotation of Salpingoeca rosetta.</title>
        <authorList>
            <consortium name="The Broad Institute Genome Sequencing Platform"/>
            <person name="Russ C."/>
            <person name="Cuomo C."/>
            <person name="Burger G."/>
            <person name="Gray M.W."/>
            <person name="Holland P.W.H."/>
            <person name="King N."/>
            <person name="Lang F.B.F."/>
            <person name="Roger A.J."/>
            <person name="Ruiz-Trillo I."/>
            <person name="Young S.K."/>
            <person name="Zeng Q."/>
            <person name="Gargeya S."/>
            <person name="Alvarado L."/>
            <person name="Berlin A."/>
            <person name="Chapman S.B."/>
            <person name="Chen Z."/>
            <person name="Freedman E."/>
            <person name="Gellesch M."/>
            <person name="Goldberg J."/>
            <person name="Griggs A."/>
            <person name="Gujja S."/>
            <person name="Heilman E."/>
            <person name="Heiman D."/>
            <person name="Howarth C."/>
            <person name="Mehta T."/>
            <person name="Neiman D."/>
            <person name="Pearson M."/>
            <person name="Roberts A."/>
            <person name="Saif S."/>
            <person name="Shea T."/>
            <person name="Shenoy N."/>
            <person name="Sisk P."/>
            <person name="Stolte C."/>
            <person name="Sykes S."/>
            <person name="White J."/>
            <person name="Yandava C."/>
            <person name="Haas B."/>
            <person name="Nusbaum C."/>
            <person name="Birren B."/>
        </authorList>
    </citation>
    <scope>NUCLEOTIDE SEQUENCE [LARGE SCALE GENOMIC DNA]</scope>
    <source>
        <strain evidence="6">ATCC 50818</strain>
    </source>
</reference>
<dbReference type="SUPFAM" id="SSF48371">
    <property type="entry name" value="ARM repeat"/>
    <property type="match status" value="1"/>
</dbReference>
<sequence length="869" mass="95606">MVGKPKQRAQPNLHRAQRAVLHLIGEGKRAKGGDRDDEAPTASAAAATAVAGASDKARRKKKNNPRTGSSSALAGIRSRKEQRKQKRLLLKQRHAVKPKQDGVKQDSSTSKKKKKKNKKKKKKTQQQHDSEGGADKRTTRHSDADLGDDNPAKRAKMNPHREALLERLQAAGLIGSNPEDENDEDDKTIREMERRLGVKNNKAATAFSKDDPLRDLFQFADKLTDEVGDGDGDDDDALLDDNGDDGDDDDGGVDLDELEGLEGLEGIDDEDVELLDEEDDSGDHGDGDGNDDDDDDDDANSSDGEGTGVSTVVKTDIYGRPLGEASNSSSGGGGGGKYIPPALRRKMLATDDDDKGQLGRLLRGLLNRLNDSNLAPLVAQIADVFRSNSRNRACGVIARFVIDACVRQDRTLAHLLRVYAATIAALHSIIGMEVTAMFLQSAIDKFNELYKQQQKKLSNIVEAHPSTPEPSHNVITSSRQQQQQQQQPRRADSNVTAEEIDATLDKRAINIASLIALLYHFNAVDASFIFDLLNMFMGEGGMSALDIELILEVLRTCGAKMRHEESLHLRNILHDIKTRAAETIGTTTSRVKFMLEGIQDLQAKKWLILKDNREQLKPLVLALRSCLRVQRATAADPLKVPLKDVLEADTRGRWWLVGAAWHGRNDSTSSSTKGNSGRHAGDDDDDDDDIGADGGMGKGSLMELAAAQRMNTDEKAFNPYYAVLIHHLCQHSFAHKHTMKFSMWDRFKQVEGMDATTVDNMLRLLAFVIAKGSLNLSVLRALPFTTLPPHLVSMLRKFFAILLTQYSEGAVKKVFEALSGNANAAIVKDSIVVFFDHYMTRDQLEGVTDDPALLSQRLKLAKQSCIRDE</sequence>
<feature type="compositionally biased region" description="Acidic residues" evidence="4">
    <location>
        <begin position="682"/>
        <end position="691"/>
    </location>
</feature>
<dbReference type="InterPro" id="IPR016024">
    <property type="entry name" value="ARM-type_fold"/>
</dbReference>
<dbReference type="STRING" id="946362.F2UQJ8"/>
<feature type="region of interest" description="Disordered" evidence="4">
    <location>
        <begin position="463"/>
        <end position="495"/>
    </location>
</feature>
<protein>
    <recommendedName>
        <fullName evidence="5">MI domain-containing protein</fullName>
    </recommendedName>
</protein>
<dbReference type="InParanoid" id="F2UQJ8"/>
<feature type="compositionally biased region" description="Acidic residues" evidence="4">
    <location>
        <begin position="226"/>
        <end position="281"/>
    </location>
</feature>
<name>F2UQJ8_SALR5</name>
<evidence type="ECO:0000256" key="1">
    <source>
        <dbReference type="ARBA" id="ARBA00004604"/>
    </source>
</evidence>
<feature type="compositionally biased region" description="Low complexity" evidence="4">
    <location>
        <begin position="40"/>
        <end position="54"/>
    </location>
</feature>
<evidence type="ECO:0000259" key="5">
    <source>
        <dbReference type="PROSITE" id="PS51366"/>
    </source>
</evidence>
<dbReference type="InterPro" id="IPR003891">
    <property type="entry name" value="Initiation_fac_eIF4g_MI"/>
</dbReference>
<dbReference type="SMART" id="SM00543">
    <property type="entry name" value="MIF4G"/>
    <property type="match status" value="1"/>
</dbReference>
<dbReference type="InterPro" id="IPR003890">
    <property type="entry name" value="MIF4G-like_typ-3"/>
</dbReference>
<feature type="region of interest" description="Disordered" evidence="4">
    <location>
        <begin position="664"/>
        <end position="692"/>
    </location>
</feature>
<dbReference type="PANTHER" id="PTHR18034:SF4">
    <property type="entry name" value="NUCLEOLAR MIF4G DOMAIN-CONTAINING PROTEIN 1"/>
    <property type="match status" value="1"/>
</dbReference>
<feature type="compositionally biased region" description="Basic and acidic residues" evidence="4">
    <location>
        <begin position="187"/>
        <end position="196"/>
    </location>
</feature>
<feature type="compositionally biased region" description="Basic and acidic residues" evidence="4">
    <location>
        <begin position="25"/>
        <end position="34"/>
    </location>
</feature>
<feature type="domain" description="MI" evidence="5">
    <location>
        <begin position="662"/>
        <end position="784"/>
    </location>
</feature>
<keyword evidence="7" id="KW-1185">Reference proteome</keyword>
<feature type="compositionally biased region" description="Basic and acidic residues" evidence="4">
    <location>
        <begin position="126"/>
        <end position="144"/>
    </location>
</feature>
<proteinExistence type="inferred from homology"/>
<feature type="compositionally biased region" description="Polar residues" evidence="4">
    <location>
        <begin position="666"/>
        <end position="675"/>
    </location>
</feature>
<dbReference type="RefSeq" id="XP_004988524.1">
    <property type="nucleotide sequence ID" value="XM_004988467.1"/>
</dbReference>
<dbReference type="GO" id="GO:0003723">
    <property type="term" value="F:RNA binding"/>
    <property type="evidence" value="ECO:0007669"/>
    <property type="project" value="InterPro"/>
</dbReference>
<dbReference type="GO" id="GO:0005730">
    <property type="term" value="C:nucleolus"/>
    <property type="evidence" value="ECO:0007669"/>
    <property type="project" value="UniProtKB-SubCell"/>
</dbReference>
<dbReference type="eggNOG" id="KOG2141">
    <property type="taxonomic scope" value="Eukaryota"/>
</dbReference>
<dbReference type="OrthoDB" id="10260961at2759"/>
<gene>
    <name evidence="6" type="ORF">PTSG_10186</name>
</gene>
<evidence type="ECO:0000313" key="6">
    <source>
        <dbReference type="EMBL" id="EGD79903.1"/>
    </source>
</evidence>
<dbReference type="FunCoup" id="F2UQJ8">
    <property type="interactions" value="1080"/>
</dbReference>
<organism evidence="7">
    <name type="scientific">Salpingoeca rosetta (strain ATCC 50818 / BSB-021)</name>
    <dbReference type="NCBI Taxonomy" id="946362"/>
    <lineage>
        <taxon>Eukaryota</taxon>
        <taxon>Choanoflagellata</taxon>
        <taxon>Craspedida</taxon>
        <taxon>Salpingoecidae</taxon>
        <taxon>Salpingoeca</taxon>
    </lineage>
</organism>
<accession>F2UQJ8</accession>
<dbReference type="InterPro" id="IPR050781">
    <property type="entry name" value="CWC22_splicing_factor"/>
</dbReference>
<dbReference type="KEGG" id="sre:PTSG_10186"/>
<dbReference type="GeneID" id="16069054"/>
<comment type="similarity">
    <text evidence="2">Belongs to the CWC22 family.</text>
</comment>